<sequence length="277" mass="30827">MLFSIVAFASAVAAWSAPNLTSYNLVWQDDFCGDAGLLPNDTNWNIVTNISVNNEWQQYTTHNTNLQVSGGDTLQIVPLLAENQWTSGRIESKYTWAPASGKKSIGEAVIRFGENAIDTKKGMWPAFWMLSETCRTNGTWPECGEIDILETVNGHLTGYGTVHCDTYPGGLCHEPTGIQSTIEIPNQSWHRWRLVVDRTSGNWRTETLQWYMDNTLFQTITGAQIGDESVWSNLAHSAKYFILNVAVGGNWPGATNNMTADSWGSMMEVAYVAHYES</sequence>
<evidence type="ECO:0000313" key="4">
    <source>
        <dbReference type="Proteomes" id="UP000033483"/>
    </source>
</evidence>
<dbReference type="Pfam" id="PF26113">
    <property type="entry name" value="GH16_XgeA"/>
    <property type="match status" value="1"/>
</dbReference>
<gene>
    <name evidence="3" type="ORF">TD95_003650</name>
</gene>
<evidence type="ECO:0000256" key="1">
    <source>
        <dbReference type="SAM" id="SignalP"/>
    </source>
</evidence>
<dbReference type="EMBL" id="LAEV01002267">
    <property type="protein sequence ID" value="KKA26151.1"/>
    <property type="molecule type" value="Genomic_DNA"/>
</dbReference>
<comment type="caution">
    <text evidence="3">The sequence shown here is derived from an EMBL/GenBank/DDBJ whole genome shotgun (WGS) entry which is preliminary data.</text>
</comment>
<dbReference type="GO" id="GO:0004553">
    <property type="term" value="F:hydrolase activity, hydrolyzing O-glycosyl compounds"/>
    <property type="evidence" value="ECO:0007669"/>
    <property type="project" value="InterPro"/>
</dbReference>
<organism evidence="3 4">
    <name type="scientific">Thielaviopsis punctulata</name>
    <dbReference type="NCBI Taxonomy" id="72032"/>
    <lineage>
        <taxon>Eukaryota</taxon>
        <taxon>Fungi</taxon>
        <taxon>Dikarya</taxon>
        <taxon>Ascomycota</taxon>
        <taxon>Pezizomycotina</taxon>
        <taxon>Sordariomycetes</taxon>
        <taxon>Hypocreomycetidae</taxon>
        <taxon>Microascales</taxon>
        <taxon>Ceratocystidaceae</taxon>
        <taxon>Thielaviopsis</taxon>
    </lineage>
</organism>
<feature type="signal peptide" evidence="1">
    <location>
        <begin position="1"/>
        <end position="16"/>
    </location>
</feature>
<dbReference type="Gene3D" id="2.60.120.200">
    <property type="match status" value="1"/>
</dbReference>
<dbReference type="InterPro" id="IPR050546">
    <property type="entry name" value="Glycosyl_Hydrlase_16"/>
</dbReference>
<protein>
    <recommendedName>
        <fullName evidence="2">GH16 domain-containing protein</fullName>
    </recommendedName>
</protein>
<dbReference type="InterPro" id="IPR000757">
    <property type="entry name" value="Beta-glucanase-like"/>
</dbReference>
<dbReference type="InterPro" id="IPR013320">
    <property type="entry name" value="ConA-like_dom_sf"/>
</dbReference>
<feature type="non-terminal residue" evidence="3">
    <location>
        <position position="277"/>
    </location>
</feature>
<dbReference type="GO" id="GO:0005975">
    <property type="term" value="P:carbohydrate metabolic process"/>
    <property type="evidence" value="ECO:0007669"/>
    <property type="project" value="InterPro"/>
</dbReference>
<evidence type="ECO:0000259" key="2">
    <source>
        <dbReference type="PROSITE" id="PS51762"/>
    </source>
</evidence>
<proteinExistence type="predicted"/>
<reference evidence="3 4" key="1">
    <citation type="submission" date="2015-03" db="EMBL/GenBank/DDBJ databases">
        <authorList>
            <person name="Radwan O."/>
            <person name="Al-Naeli F.A."/>
            <person name="Rendon G.A."/>
            <person name="Fields C."/>
        </authorList>
    </citation>
    <scope>NUCLEOTIDE SEQUENCE [LARGE SCALE GENOMIC DNA]</scope>
    <source>
        <strain evidence="3">CR-DP1</strain>
    </source>
</reference>
<feature type="chain" id="PRO_5002482263" description="GH16 domain-containing protein" evidence="1">
    <location>
        <begin position="17"/>
        <end position="277"/>
    </location>
</feature>
<dbReference type="SUPFAM" id="SSF49899">
    <property type="entry name" value="Concanavalin A-like lectins/glucanases"/>
    <property type="match status" value="1"/>
</dbReference>
<dbReference type="AlphaFoldDB" id="A0A0F4Z7V0"/>
<keyword evidence="1" id="KW-0732">Signal</keyword>
<accession>A0A0F4Z7V0</accession>
<feature type="domain" description="GH16" evidence="2">
    <location>
        <begin position="20"/>
        <end position="277"/>
    </location>
</feature>
<name>A0A0F4Z7V0_9PEZI</name>
<dbReference type="PANTHER" id="PTHR10963">
    <property type="entry name" value="GLYCOSYL HYDROLASE-RELATED"/>
    <property type="match status" value="1"/>
</dbReference>
<keyword evidence="4" id="KW-1185">Reference proteome</keyword>
<evidence type="ECO:0000313" key="3">
    <source>
        <dbReference type="EMBL" id="KKA26151.1"/>
    </source>
</evidence>
<dbReference type="OrthoDB" id="192832at2759"/>
<dbReference type="PANTHER" id="PTHR10963:SF60">
    <property type="entry name" value="GRAM-NEGATIVE BACTERIA-BINDING PROTEIN 1-RELATED"/>
    <property type="match status" value="1"/>
</dbReference>
<dbReference type="PROSITE" id="PS51762">
    <property type="entry name" value="GH16_2"/>
    <property type="match status" value="1"/>
</dbReference>
<dbReference type="Proteomes" id="UP000033483">
    <property type="component" value="Unassembled WGS sequence"/>
</dbReference>
<dbReference type="CDD" id="cd02182">
    <property type="entry name" value="GH16_Strep_laminarinase_like"/>
    <property type="match status" value="1"/>
</dbReference>